<protein>
    <submittedName>
        <fullName evidence="1">Glycosyltransferase family 4 protein</fullName>
        <ecNumber evidence="1">2.4.-.-</ecNumber>
    </submittedName>
</protein>
<reference evidence="1 2" key="1">
    <citation type="submission" date="2024-10" db="EMBL/GenBank/DDBJ databases">
        <title>The Natural Products Discovery Center: Release of the First 8490 Sequenced Strains for Exploring Actinobacteria Biosynthetic Diversity.</title>
        <authorList>
            <person name="Kalkreuter E."/>
            <person name="Kautsar S.A."/>
            <person name="Yang D."/>
            <person name="Bader C.D."/>
            <person name="Teijaro C.N."/>
            <person name="Fluegel L."/>
            <person name="Davis C.M."/>
            <person name="Simpson J.R."/>
            <person name="Lauterbach L."/>
            <person name="Steele A.D."/>
            <person name="Gui C."/>
            <person name="Meng S."/>
            <person name="Li G."/>
            <person name="Viehrig K."/>
            <person name="Ye F."/>
            <person name="Su P."/>
            <person name="Kiefer A.F."/>
            <person name="Nichols A."/>
            <person name="Cepeda A.J."/>
            <person name="Yan W."/>
            <person name="Fan B."/>
            <person name="Jiang Y."/>
            <person name="Adhikari A."/>
            <person name="Zheng C.-J."/>
            <person name="Schuster L."/>
            <person name="Cowan T.M."/>
            <person name="Smanski M.J."/>
            <person name="Chevrette M.G."/>
            <person name="De Carvalho L.P.S."/>
            <person name="Shen B."/>
        </authorList>
    </citation>
    <scope>NUCLEOTIDE SEQUENCE [LARGE SCALE GENOMIC DNA]</scope>
    <source>
        <strain evidence="1 2">NPDC049639</strain>
    </source>
</reference>
<dbReference type="Proteomes" id="UP001612915">
    <property type="component" value="Unassembled WGS sequence"/>
</dbReference>
<dbReference type="RefSeq" id="WP_398284223.1">
    <property type="nucleotide sequence ID" value="NZ_JBITLV010000008.1"/>
</dbReference>
<dbReference type="Gene3D" id="3.40.50.2000">
    <property type="entry name" value="Glycogen Phosphorylase B"/>
    <property type="match status" value="2"/>
</dbReference>
<dbReference type="PANTHER" id="PTHR12526:SF638">
    <property type="entry name" value="SPORE COAT PROTEIN SA"/>
    <property type="match status" value="1"/>
</dbReference>
<keyword evidence="2" id="KW-1185">Reference proteome</keyword>
<accession>A0ABW8AT94</accession>
<evidence type="ECO:0000313" key="1">
    <source>
        <dbReference type="EMBL" id="MFI7589620.1"/>
    </source>
</evidence>
<organism evidence="1 2">
    <name type="scientific">Spongisporangium articulatum</name>
    <dbReference type="NCBI Taxonomy" id="3362603"/>
    <lineage>
        <taxon>Bacteria</taxon>
        <taxon>Bacillati</taxon>
        <taxon>Actinomycetota</taxon>
        <taxon>Actinomycetes</taxon>
        <taxon>Kineosporiales</taxon>
        <taxon>Kineosporiaceae</taxon>
        <taxon>Spongisporangium</taxon>
    </lineage>
</organism>
<sequence length="380" mass="40230">MPAQDSSSTGRQDPILFVHPSDELYGADRMLLQMLDALEAFGGRASAEVWLPDDLPHTDAPLCQVLEARGVRVRHLSLPIMRRAYANPRGLLRLAGQVARLAAAFRRARPQTVYVTSSASMLAAPAARLARVPKVVGHVQEIWSGFDRKVLTGPTTACHRLVAISTPSAESMGPRLARRAVVVPNGTSDPGVGSDLGSRTTPLTFLVASRWNGWKGHRTLLAAWDRLDAPGRLVVLGGPPPVGEAVDVPQLVAGLRHPDSVTVVGQVPDVVPHLEAADVAVVPSDEPEPFGLVAIEAFARGRPVIGSAAGGLADIITPGRDGWSFPPRDVDALAAVLAGLTRADVAEAGRQARTTYEERFTTTAYGQRWLAATGLIGAVA</sequence>
<keyword evidence="1" id="KW-0328">Glycosyltransferase</keyword>
<evidence type="ECO:0000313" key="2">
    <source>
        <dbReference type="Proteomes" id="UP001612915"/>
    </source>
</evidence>
<gene>
    <name evidence="1" type="ORF">ACIB24_21340</name>
</gene>
<dbReference type="CDD" id="cd03801">
    <property type="entry name" value="GT4_PimA-like"/>
    <property type="match status" value="1"/>
</dbReference>
<dbReference type="EMBL" id="JBITLV010000008">
    <property type="protein sequence ID" value="MFI7589620.1"/>
    <property type="molecule type" value="Genomic_DNA"/>
</dbReference>
<dbReference type="PANTHER" id="PTHR12526">
    <property type="entry name" value="GLYCOSYLTRANSFERASE"/>
    <property type="match status" value="1"/>
</dbReference>
<dbReference type="Pfam" id="PF13692">
    <property type="entry name" value="Glyco_trans_1_4"/>
    <property type="match status" value="1"/>
</dbReference>
<dbReference type="SUPFAM" id="SSF53756">
    <property type="entry name" value="UDP-Glycosyltransferase/glycogen phosphorylase"/>
    <property type="match status" value="1"/>
</dbReference>
<dbReference type="EC" id="2.4.-.-" evidence="1"/>
<name>A0ABW8AT94_9ACTN</name>
<dbReference type="GO" id="GO:0016757">
    <property type="term" value="F:glycosyltransferase activity"/>
    <property type="evidence" value="ECO:0007669"/>
    <property type="project" value="UniProtKB-KW"/>
</dbReference>
<keyword evidence="1" id="KW-0808">Transferase</keyword>
<comment type="caution">
    <text evidence="1">The sequence shown here is derived from an EMBL/GenBank/DDBJ whole genome shotgun (WGS) entry which is preliminary data.</text>
</comment>
<proteinExistence type="predicted"/>